<dbReference type="PANTHER" id="PTHR30055:SF238">
    <property type="entry name" value="MYCOFACTOCIN BIOSYNTHESIS TRANSCRIPTIONAL REGULATOR MFTR-RELATED"/>
    <property type="match status" value="1"/>
</dbReference>
<dbReference type="AlphaFoldDB" id="A0A6I5NMA5"/>
<reference evidence="6 7" key="1">
    <citation type="submission" date="2019-09" db="EMBL/GenBank/DDBJ databases">
        <title>Phylogenetic characterization of a novel taxon of the genus Bifidobacterium: Bifidobacterium choloepi sp. nov.</title>
        <authorList>
            <person name="Modesto M."/>
            <person name="Satti M."/>
        </authorList>
    </citation>
    <scope>NUCLEOTIDE SEQUENCE [LARGE SCALE GENOMIC DNA]</scope>
    <source>
        <strain evidence="6 7">BRDM6</strain>
    </source>
</reference>
<dbReference type="Pfam" id="PF00440">
    <property type="entry name" value="TetR_N"/>
    <property type="match status" value="1"/>
</dbReference>
<evidence type="ECO:0000313" key="6">
    <source>
        <dbReference type="EMBL" id="NEG69872.1"/>
    </source>
</evidence>
<dbReference type="Gene3D" id="1.10.357.10">
    <property type="entry name" value="Tetracycline Repressor, domain 2"/>
    <property type="match status" value="1"/>
</dbReference>
<sequence length="204" mass="22136">MSDNKIACAVQAHRDRHERRREATDRKIMDAALQIIIEEGVGAVTIEEVARRSGVAKTSIYRRYSNAEDLLHRLSFSVGQPLEIDDLPASRDGLRELLGRIVGSFDGQLGLKAVGIVLSSGSEYVHAIADNVIDPARERFASFVRRGIDGGQFRADIDVAFVFNTVLGSMLATQALGEPADDSAARASAWAARMTSLLWPTVGA</sequence>
<dbReference type="Pfam" id="PF16859">
    <property type="entry name" value="TetR_C_11"/>
    <property type="match status" value="1"/>
</dbReference>
<dbReference type="InterPro" id="IPR011075">
    <property type="entry name" value="TetR_C"/>
</dbReference>
<dbReference type="GO" id="GO:0003700">
    <property type="term" value="F:DNA-binding transcription factor activity"/>
    <property type="evidence" value="ECO:0007669"/>
    <property type="project" value="TreeGrafter"/>
</dbReference>
<dbReference type="EMBL" id="VYSG01000001">
    <property type="protein sequence ID" value="NEG69872.1"/>
    <property type="molecule type" value="Genomic_DNA"/>
</dbReference>
<dbReference type="Proteomes" id="UP000469292">
    <property type="component" value="Unassembled WGS sequence"/>
</dbReference>
<dbReference type="PRINTS" id="PR00455">
    <property type="entry name" value="HTHTETR"/>
</dbReference>
<dbReference type="InterPro" id="IPR050109">
    <property type="entry name" value="HTH-type_TetR-like_transc_reg"/>
</dbReference>
<evidence type="ECO:0000313" key="7">
    <source>
        <dbReference type="Proteomes" id="UP000469292"/>
    </source>
</evidence>
<dbReference type="PROSITE" id="PS50977">
    <property type="entry name" value="HTH_TETR_2"/>
    <property type="match status" value="1"/>
</dbReference>
<dbReference type="Gene3D" id="1.10.10.60">
    <property type="entry name" value="Homeodomain-like"/>
    <property type="match status" value="1"/>
</dbReference>
<feature type="domain" description="HTH tetR-type" evidence="5">
    <location>
        <begin position="22"/>
        <end position="82"/>
    </location>
</feature>
<evidence type="ECO:0000256" key="2">
    <source>
        <dbReference type="ARBA" id="ARBA00023125"/>
    </source>
</evidence>
<keyword evidence="1" id="KW-0805">Transcription regulation</keyword>
<dbReference type="GO" id="GO:0000976">
    <property type="term" value="F:transcription cis-regulatory region binding"/>
    <property type="evidence" value="ECO:0007669"/>
    <property type="project" value="TreeGrafter"/>
</dbReference>
<keyword evidence="3" id="KW-0804">Transcription</keyword>
<evidence type="ECO:0000259" key="5">
    <source>
        <dbReference type="PROSITE" id="PS50977"/>
    </source>
</evidence>
<dbReference type="RefSeq" id="WP_163227390.1">
    <property type="nucleotide sequence ID" value="NZ_VYSG01000001.1"/>
</dbReference>
<dbReference type="InterPro" id="IPR001647">
    <property type="entry name" value="HTH_TetR"/>
</dbReference>
<dbReference type="SUPFAM" id="SSF48498">
    <property type="entry name" value="Tetracyclin repressor-like, C-terminal domain"/>
    <property type="match status" value="1"/>
</dbReference>
<gene>
    <name evidence="6" type="ORF">F6S87_04500</name>
</gene>
<dbReference type="PANTHER" id="PTHR30055">
    <property type="entry name" value="HTH-TYPE TRANSCRIPTIONAL REGULATOR RUTR"/>
    <property type="match status" value="1"/>
</dbReference>
<dbReference type="InterPro" id="IPR009057">
    <property type="entry name" value="Homeodomain-like_sf"/>
</dbReference>
<comment type="caution">
    <text evidence="6">The sequence shown here is derived from an EMBL/GenBank/DDBJ whole genome shotgun (WGS) entry which is preliminary data.</text>
</comment>
<evidence type="ECO:0000256" key="3">
    <source>
        <dbReference type="ARBA" id="ARBA00023163"/>
    </source>
</evidence>
<dbReference type="SUPFAM" id="SSF46689">
    <property type="entry name" value="Homeodomain-like"/>
    <property type="match status" value="1"/>
</dbReference>
<evidence type="ECO:0000256" key="4">
    <source>
        <dbReference type="PROSITE-ProRule" id="PRU00335"/>
    </source>
</evidence>
<keyword evidence="7" id="KW-1185">Reference proteome</keyword>
<name>A0A6I5NMA5_9BIFI</name>
<accession>A0A6I5NMA5</accession>
<feature type="DNA-binding region" description="H-T-H motif" evidence="4">
    <location>
        <begin position="45"/>
        <end position="64"/>
    </location>
</feature>
<dbReference type="InterPro" id="IPR036271">
    <property type="entry name" value="Tet_transcr_reg_TetR-rel_C_sf"/>
</dbReference>
<organism evidence="6 7">
    <name type="scientific">Bifidobacterium choloepi</name>
    <dbReference type="NCBI Taxonomy" id="2614131"/>
    <lineage>
        <taxon>Bacteria</taxon>
        <taxon>Bacillati</taxon>
        <taxon>Actinomycetota</taxon>
        <taxon>Actinomycetes</taxon>
        <taxon>Bifidobacteriales</taxon>
        <taxon>Bifidobacteriaceae</taxon>
        <taxon>Bifidobacterium</taxon>
    </lineage>
</organism>
<proteinExistence type="predicted"/>
<evidence type="ECO:0000256" key="1">
    <source>
        <dbReference type="ARBA" id="ARBA00023015"/>
    </source>
</evidence>
<keyword evidence="2 4" id="KW-0238">DNA-binding</keyword>
<protein>
    <submittedName>
        <fullName evidence="6">TetR/AcrR family transcriptional regulator</fullName>
    </submittedName>
</protein>